<organism evidence="1 2">
    <name type="scientific">Dyadobacter soli</name>
    <dbReference type="NCBI Taxonomy" id="659014"/>
    <lineage>
        <taxon>Bacteria</taxon>
        <taxon>Pseudomonadati</taxon>
        <taxon>Bacteroidota</taxon>
        <taxon>Cytophagia</taxon>
        <taxon>Cytophagales</taxon>
        <taxon>Spirosomataceae</taxon>
        <taxon>Dyadobacter</taxon>
    </lineage>
</organism>
<dbReference type="Proteomes" id="UP000198748">
    <property type="component" value="Unassembled WGS sequence"/>
</dbReference>
<evidence type="ECO:0000313" key="2">
    <source>
        <dbReference type="Proteomes" id="UP000198748"/>
    </source>
</evidence>
<accession>A0A1G6ZXB5</accession>
<gene>
    <name evidence="1" type="ORF">SAMN04487996_103270</name>
</gene>
<dbReference type="EMBL" id="FNAN01000003">
    <property type="protein sequence ID" value="SDE07298.1"/>
    <property type="molecule type" value="Genomic_DNA"/>
</dbReference>
<reference evidence="2" key="1">
    <citation type="submission" date="2016-10" db="EMBL/GenBank/DDBJ databases">
        <authorList>
            <person name="Varghese N."/>
            <person name="Submissions S."/>
        </authorList>
    </citation>
    <scope>NUCLEOTIDE SEQUENCE [LARGE SCALE GENOMIC DNA]</scope>
    <source>
        <strain evidence="2">DSM 25329</strain>
    </source>
</reference>
<evidence type="ECO:0000313" key="1">
    <source>
        <dbReference type="EMBL" id="SDE07298.1"/>
    </source>
</evidence>
<keyword evidence="2" id="KW-1185">Reference proteome</keyword>
<name>A0A1G6ZXB5_9BACT</name>
<dbReference type="AlphaFoldDB" id="A0A1G6ZXB5"/>
<proteinExistence type="predicted"/>
<sequence>MDVSFTGMGQNTICMLTRKITAELPFPDIRGWIGLCARLFVDSSALKKFELSIIRFKYTF</sequence>
<dbReference type="STRING" id="659014.SAMN04487996_103270"/>
<protein>
    <submittedName>
        <fullName evidence="1">Uncharacterized protein</fullName>
    </submittedName>
</protein>